<evidence type="ECO:0000256" key="1">
    <source>
        <dbReference type="RuleBase" id="RU000411"/>
    </source>
</evidence>
<dbReference type="GO" id="GO:0030199">
    <property type="term" value="P:collagen fibril organization"/>
    <property type="evidence" value="ECO:0007669"/>
    <property type="project" value="TreeGrafter"/>
</dbReference>
<reference evidence="5" key="1">
    <citation type="submission" date="2025-08" db="UniProtKB">
        <authorList>
            <consortium name="RefSeq"/>
        </authorList>
    </citation>
    <scope>IDENTIFICATION</scope>
</reference>
<evidence type="ECO:0000259" key="3">
    <source>
        <dbReference type="SMART" id="SM00093"/>
    </source>
</evidence>
<protein>
    <submittedName>
        <fullName evidence="5">Serine (Or cysteine) peptidase inhibitor, clade H, member 2</fullName>
    </submittedName>
</protein>
<proteinExistence type="inferred from homology"/>
<dbReference type="PANTHER" id="PTHR11461:SF290">
    <property type="entry name" value="SERINE (OR CYSTEINE) PEPTIDASE INHIBITOR, CLADE H, MEMBER 2"/>
    <property type="match status" value="1"/>
</dbReference>
<dbReference type="Gene3D" id="3.30.497.10">
    <property type="entry name" value="Antithrombin, subunit I, domain 2"/>
    <property type="match status" value="1"/>
</dbReference>
<sequence>MLPTLSASLSLTVLAVFVSVVGSAKPKDPVAPGKPKQGSSPVGHASWTLGLQLYKALRKEPSPTNTIFSPLLLTGSLRALSGGAGGSTAGQLQELLKPTAEKENLREALTDALKSIREANGTSFSLLSSSALFSKHPPGLDQNFLKAAQAQYGLDHVPLGSGDRQASRETIHRWAKAGMRGVETEQLKEELSDQSGALILANALHFKGLWDRAFDEENQDPRTFLGNKYTKVPMMHRAGVYLHYEDVENMVQVLELGLWGGKASVLLLLPFHVENLSRLDGLLSPALVTKWLGRMSEMSVAVSLPRVNVTSALSLQKQLAALGLKDAWDQKTADFSGVSGGQGRGKLHLGGVFHWASLELSSATGRPDGQDDDEHVENSKLFYADHPFIILVKDNSTGALLLMGALDQTNGPALHDEL</sequence>
<dbReference type="PANTHER" id="PTHR11461">
    <property type="entry name" value="SERINE PROTEASE INHIBITOR, SERPIN"/>
    <property type="match status" value="1"/>
</dbReference>
<dbReference type="InterPro" id="IPR036186">
    <property type="entry name" value="Serpin_sf"/>
</dbReference>
<feature type="domain" description="Serpin" evidence="3">
    <location>
        <begin position="51"/>
        <end position="412"/>
    </location>
</feature>
<dbReference type="InterPro" id="IPR042178">
    <property type="entry name" value="Serpin_sf_1"/>
</dbReference>
<dbReference type="InParanoid" id="A0A6J2VY35"/>
<dbReference type="Pfam" id="PF00079">
    <property type="entry name" value="Serpin"/>
    <property type="match status" value="1"/>
</dbReference>
<evidence type="ECO:0000256" key="2">
    <source>
        <dbReference type="SAM" id="SignalP"/>
    </source>
</evidence>
<dbReference type="SMART" id="SM00093">
    <property type="entry name" value="SERPIN"/>
    <property type="match status" value="1"/>
</dbReference>
<dbReference type="InterPro" id="IPR023795">
    <property type="entry name" value="Serpin_CS"/>
</dbReference>
<evidence type="ECO:0000313" key="4">
    <source>
        <dbReference type="Proteomes" id="UP000504632"/>
    </source>
</evidence>
<dbReference type="OrthoDB" id="671595at2759"/>
<dbReference type="SUPFAM" id="SSF56574">
    <property type="entry name" value="Serpins"/>
    <property type="match status" value="1"/>
</dbReference>
<dbReference type="Gene3D" id="2.30.39.10">
    <property type="entry name" value="Alpha-1-antitrypsin, domain 1"/>
    <property type="match status" value="1"/>
</dbReference>
<dbReference type="CTD" id="554550"/>
<dbReference type="InterPro" id="IPR042185">
    <property type="entry name" value="Serpin_sf_2"/>
</dbReference>
<organism evidence="4 5">
    <name type="scientific">Chanos chanos</name>
    <name type="common">Milkfish</name>
    <name type="synonym">Mugil chanos</name>
    <dbReference type="NCBI Taxonomy" id="29144"/>
    <lineage>
        <taxon>Eukaryota</taxon>
        <taxon>Metazoa</taxon>
        <taxon>Chordata</taxon>
        <taxon>Craniata</taxon>
        <taxon>Vertebrata</taxon>
        <taxon>Euteleostomi</taxon>
        <taxon>Actinopterygii</taxon>
        <taxon>Neopterygii</taxon>
        <taxon>Teleostei</taxon>
        <taxon>Ostariophysi</taxon>
        <taxon>Gonorynchiformes</taxon>
        <taxon>Chanidae</taxon>
        <taxon>Chanos</taxon>
    </lineage>
</organism>
<dbReference type="AlphaFoldDB" id="A0A6J2VY35"/>
<gene>
    <name evidence="5" type="primary">serpinh2</name>
</gene>
<dbReference type="InterPro" id="IPR000215">
    <property type="entry name" value="Serpin_fam"/>
</dbReference>
<name>A0A6J2VY35_CHACN</name>
<dbReference type="GO" id="GO:0005615">
    <property type="term" value="C:extracellular space"/>
    <property type="evidence" value="ECO:0007669"/>
    <property type="project" value="InterPro"/>
</dbReference>
<feature type="chain" id="PRO_5026688234" evidence="2">
    <location>
        <begin position="24"/>
        <end position="418"/>
    </location>
</feature>
<dbReference type="GO" id="GO:0004867">
    <property type="term" value="F:serine-type endopeptidase inhibitor activity"/>
    <property type="evidence" value="ECO:0007669"/>
    <property type="project" value="InterPro"/>
</dbReference>
<feature type="signal peptide" evidence="2">
    <location>
        <begin position="1"/>
        <end position="23"/>
    </location>
</feature>
<dbReference type="InterPro" id="IPR023796">
    <property type="entry name" value="Serpin_dom"/>
</dbReference>
<dbReference type="GeneID" id="115817572"/>
<dbReference type="Proteomes" id="UP000504632">
    <property type="component" value="Chromosome 7"/>
</dbReference>
<dbReference type="PROSITE" id="PS00284">
    <property type="entry name" value="SERPIN"/>
    <property type="match status" value="1"/>
</dbReference>
<dbReference type="RefSeq" id="XP_030636759.1">
    <property type="nucleotide sequence ID" value="XM_030780899.1"/>
</dbReference>
<dbReference type="GO" id="GO:0005783">
    <property type="term" value="C:endoplasmic reticulum"/>
    <property type="evidence" value="ECO:0007669"/>
    <property type="project" value="TreeGrafter"/>
</dbReference>
<comment type="similarity">
    <text evidence="1">Belongs to the serpin family.</text>
</comment>
<keyword evidence="4" id="KW-1185">Reference proteome</keyword>
<accession>A0A6J2VY35</accession>
<keyword evidence="2" id="KW-0732">Signal</keyword>
<evidence type="ECO:0000313" key="5">
    <source>
        <dbReference type="RefSeq" id="XP_030636759.1"/>
    </source>
</evidence>